<feature type="transmembrane region" description="Helical" evidence="8">
    <location>
        <begin position="202"/>
        <end position="226"/>
    </location>
</feature>
<keyword evidence="14" id="KW-1185">Reference proteome</keyword>
<dbReference type="InterPro" id="IPR007182">
    <property type="entry name" value="MnhB"/>
</dbReference>
<dbReference type="InterPro" id="IPR001750">
    <property type="entry name" value="ND/Mrp_TM"/>
</dbReference>
<feature type="transmembrane region" description="Helical" evidence="8">
    <location>
        <begin position="809"/>
        <end position="831"/>
    </location>
</feature>
<dbReference type="Pfam" id="PF13244">
    <property type="entry name" value="MbhD"/>
    <property type="match status" value="1"/>
</dbReference>
<feature type="transmembrane region" description="Helical" evidence="8">
    <location>
        <begin position="363"/>
        <end position="385"/>
    </location>
</feature>
<sequence length="960" mass="101290">MLPLLAAHVVLAVLAPVLIGRMGSRAFYVLALGPAATTVWALAQTDAAMRGEVAQQLTWVPALDMSVTLVMGPLQWLMTLVVAGVGALVLAYCAAYFGEGEAGRGLLAGTLVAFAGAMLGLVWADNLLITYVFWELTTVFSFLLIGFDPAKRSARAAATTALVVTTLGGLAMLVGILVLGGLSGTYSISGILASPPASSGALSAAVVLLLLGALSKSALFPFHFWLPGAMAAPTPVSAYLHAAAMVKAGVFLVALLVPAFADVPGWRELLLPLGALTMLIGGWRSLRQYDIKLLLAYGTVSQLGFLLTVLGLGSQMTAFAGMAMVLAHALFKATLFLVVGIIDKHAGTRDIRKLHGLRHRMPLVFAFAVLASMSMAGLPPLIGFIGKESIWAALLAVATEGDGTPLRGWAGWAVVVALVLGTVLTVAYTLRFLHGAFWGRGPADEDTPCTHVSPRYWAVPGVLALLSLGLGFSGAVLSEHIWPYAEQLEPALHPEELALWHGVGGPLLLSVLATLGGVLLFLGRKTFGQLQGALSFGWSAERAYGWSIRGLERAAVETTGLAQRGSVAIYLAVALVVVVAVPGTVVWTVEQGGGVIAYDTPAQLLVALVIVLAALVTTRSRRRLRAVILVSVTGYGCALLFLLHGAVDLALTQVLVETISLVVFVLVLRRLPQHFTDRPLTRMRYWRMALATAVAVVVGAILTAATMYRTQAPLTPELVAGAIDFGAGYNVVNVTLVDVRAWDTFGEISVLLVAATGVASLLFIDTRSAGIRRVADIPYPKGVKKLPSQPGRRAWLPAPRTLAPENRSILFEVVTRLIFHPMLLIGVYLLFAGHNNPGGGFAGGIVVGLALVVRYLAGGRYELDEAMPVDAGVVLGAGLFVAAISALSPLAFGGQVLQSFVLETDVPLLGHVKLVSSLFFDIGVFLVIIGLVLDLLRSLGSGIDRHIRREQRQREEEAAA</sequence>
<dbReference type="Pfam" id="PF04039">
    <property type="entry name" value="MnhB"/>
    <property type="match status" value="1"/>
</dbReference>
<feature type="transmembrane region" description="Helical" evidence="8">
    <location>
        <begin position="869"/>
        <end position="894"/>
    </location>
</feature>
<dbReference type="Pfam" id="PF00361">
    <property type="entry name" value="Proton_antipo_M"/>
    <property type="match status" value="1"/>
</dbReference>
<protein>
    <submittedName>
        <fullName evidence="13">Cation:proton antiporter</fullName>
    </submittedName>
</protein>
<dbReference type="NCBIfam" id="NF009284">
    <property type="entry name" value="PRK12644.1"/>
    <property type="match status" value="1"/>
</dbReference>
<dbReference type="STRING" id="262209.AWH69_07385"/>
<feature type="transmembrane region" description="Helical" evidence="8">
    <location>
        <begin position="318"/>
        <end position="342"/>
    </location>
</feature>
<keyword evidence="3" id="KW-1003">Cell membrane</keyword>
<evidence type="ECO:0000313" key="14">
    <source>
        <dbReference type="Proteomes" id="UP000076976"/>
    </source>
</evidence>
<evidence type="ECO:0000256" key="1">
    <source>
        <dbReference type="ARBA" id="ARBA00004651"/>
    </source>
</evidence>
<accession>A0A176QER9</accession>
<evidence type="ECO:0000256" key="7">
    <source>
        <dbReference type="RuleBase" id="RU000320"/>
    </source>
</evidence>
<feature type="transmembrane region" description="Helical" evidence="8">
    <location>
        <begin position="293"/>
        <end position="312"/>
    </location>
</feature>
<comment type="subcellular location">
    <subcellularLocation>
        <location evidence="1">Cell membrane</location>
        <topology evidence="1">Multi-pass membrane protein</topology>
    </subcellularLocation>
    <subcellularLocation>
        <location evidence="7">Membrane</location>
        <topology evidence="7">Multi-pass membrane protein</topology>
    </subcellularLocation>
</comment>
<keyword evidence="5 8" id="KW-1133">Transmembrane helix</keyword>
<comment type="caution">
    <text evidence="13">The sequence shown here is derived from an EMBL/GenBank/DDBJ whole genome shotgun (WGS) entry which is preliminary data.</text>
</comment>
<evidence type="ECO:0000256" key="5">
    <source>
        <dbReference type="ARBA" id="ARBA00022989"/>
    </source>
</evidence>
<keyword evidence="6 8" id="KW-0472">Membrane</keyword>
<feature type="transmembrane region" description="Helical" evidence="8">
    <location>
        <begin position="837"/>
        <end position="857"/>
    </location>
</feature>
<evidence type="ECO:0000256" key="2">
    <source>
        <dbReference type="ARBA" id="ARBA00022448"/>
    </source>
</evidence>
<dbReference type="InterPro" id="IPR050616">
    <property type="entry name" value="CPA3_Na-H_Antiporter_A"/>
</dbReference>
<dbReference type="AlphaFoldDB" id="A0A176QER9"/>
<feature type="transmembrane region" description="Helical" evidence="8">
    <location>
        <begin position="409"/>
        <end position="430"/>
    </location>
</feature>
<feature type="transmembrane region" description="Helical" evidence="8">
    <location>
        <begin position="105"/>
        <end position="123"/>
    </location>
</feature>
<feature type="transmembrane region" description="Helical" evidence="8">
    <location>
        <begin position="497"/>
        <end position="522"/>
    </location>
</feature>
<evidence type="ECO:0000256" key="3">
    <source>
        <dbReference type="ARBA" id="ARBA00022475"/>
    </source>
</evidence>
<dbReference type="PANTHER" id="PTHR43373:SF1">
    <property type="entry name" value="NA(+)_H(+) ANTIPORTER SUBUNIT A"/>
    <property type="match status" value="1"/>
</dbReference>
<gene>
    <name evidence="13" type="ORF">AWH69_07385</name>
</gene>
<feature type="transmembrane region" description="Helical" evidence="8">
    <location>
        <begin position="914"/>
        <end position="936"/>
    </location>
</feature>
<dbReference type="PRINTS" id="PR01434">
    <property type="entry name" value="NADHDHGNASE5"/>
</dbReference>
<evidence type="ECO:0000256" key="6">
    <source>
        <dbReference type="ARBA" id="ARBA00023136"/>
    </source>
</evidence>
<evidence type="ECO:0000259" key="11">
    <source>
        <dbReference type="Pfam" id="PF13244"/>
    </source>
</evidence>
<feature type="domain" description="MrpA C-terminal/MbhE" evidence="12">
    <location>
        <begin position="692"/>
        <end position="762"/>
    </location>
</feature>
<feature type="transmembrane region" description="Helical" evidence="8">
    <location>
        <begin position="238"/>
        <end position="257"/>
    </location>
</feature>
<feature type="domain" description="NADH:quinone oxidoreductase/Mrp antiporter transmembrane" evidence="9">
    <location>
        <begin position="124"/>
        <end position="397"/>
    </location>
</feature>
<feature type="transmembrane region" description="Helical" evidence="8">
    <location>
        <begin position="689"/>
        <end position="708"/>
    </location>
</feature>
<dbReference type="InterPro" id="IPR025383">
    <property type="entry name" value="MrpA_C/MbhD"/>
</dbReference>
<dbReference type="EMBL" id="LQZG01000002">
    <property type="protein sequence ID" value="OAB88186.1"/>
    <property type="molecule type" value="Genomic_DNA"/>
</dbReference>
<feature type="transmembrane region" description="Helical" evidence="8">
    <location>
        <begin position="269"/>
        <end position="286"/>
    </location>
</feature>
<dbReference type="GO" id="GO:0005886">
    <property type="term" value="C:plasma membrane"/>
    <property type="evidence" value="ECO:0007669"/>
    <property type="project" value="UniProtKB-SubCell"/>
</dbReference>
<feature type="transmembrane region" description="Helical" evidence="8">
    <location>
        <begin position="567"/>
        <end position="589"/>
    </location>
</feature>
<dbReference type="Proteomes" id="UP000076976">
    <property type="component" value="Unassembled WGS sequence"/>
</dbReference>
<evidence type="ECO:0000256" key="4">
    <source>
        <dbReference type="ARBA" id="ARBA00022692"/>
    </source>
</evidence>
<feature type="transmembrane region" description="Helical" evidence="8">
    <location>
        <begin position="456"/>
        <end position="477"/>
    </location>
</feature>
<proteinExistence type="predicted"/>
<evidence type="ECO:0000259" key="12">
    <source>
        <dbReference type="Pfam" id="PF20501"/>
    </source>
</evidence>
<evidence type="ECO:0000259" key="9">
    <source>
        <dbReference type="Pfam" id="PF00361"/>
    </source>
</evidence>
<organism evidence="13 14">
    <name type="scientific">Janibacter melonis</name>
    <dbReference type="NCBI Taxonomy" id="262209"/>
    <lineage>
        <taxon>Bacteria</taxon>
        <taxon>Bacillati</taxon>
        <taxon>Actinomycetota</taxon>
        <taxon>Actinomycetes</taxon>
        <taxon>Micrococcales</taxon>
        <taxon>Intrasporangiaceae</taxon>
        <taxon>Janibacter</taxon>
    </lineage>
</organism>
<evidence type="ECO:0000259" key="10">
    <source>
        <dbReference type="Pfam" id="PF04039"/>
    </source>
</evidence>
<feature type="transmembrane region" description="Helical" evidence="8">
    <location>
        <begin position="745"/>
        <end position="764"/>
    </location>
</feature>
<feature type="transmembrane region" description="Helical" evidence="8">
    <location>
        <begin position="649"/>
        <end position="668"/>
    </location>
</feature>
<dbReference type="PANTHER" id="PTHR43373">
    <property type="entry name" value="NA(+)/H(+) ANTIPORTER SUBUNIT"/>
    <property type="match status" value="1"/>
</dbReference>
<evidence type="ECO:0000313" key="13">
    <source>
        <dbReference type="EMBL" id="OAB88186.1"/>
    </source>
</evidence>
<feature type="domain" description="MrpA C-terminal/MbhD" evidence="11">
    <location>
        <begin position="608"/>
        <end position="673"/>
    </location>
</feature>
<name>A0A176QER9_9MICO</name>
<feature type="transmembrane region" description="Helical" evidence="8">
    <location>
        <begin position="159"/>
        <end position="182"/>
    </location>
</feature>
<keyword evidence="2" id="KW-0813">Transport</keyword>
<dbReference type="InterPro" id="IPR046806">
    <property type="entry name" value="MrpA_C/MbhE"/>
</dbReference>
<feature type="transmembrane region" description="Helical" evidence="8">
    <location>
        <begin position="74"/>
        <end position="98"/>
    </location>
</feature>
<feature type="transmembrane region" description="Helical" evidence="8">
    <location>
        <begin position="129"/>
        <end position="147"/>
    </location>
</feature>
<dbReference type="Pfam" id="PF20501">
    <property type="entry name" value="MbhE"/>
    <property type="match status" value="1"/>
</dbReference>
<feature type="transmembrane region" description="Helical" evidence="8">
    <location>
        <begin position="624"/>
        <end position="643"/>
    </location>
</feature>
<feature type="domain" description="Na+/H+ antiporter MnhB subunit-related protein" evidence="10">
    <location>
        <begin position="811"/>
        <end position="933"/>
    </location>
</feature>
<feature type="transmembrane region" description="Helical" evidence="8">
    <location>
        <begin position="595"/>
        <end position="617"/>
    </location>
</feature>
<keyword evidence="4 7" id="KW-0812">Transmembrane</keyword>
<evidence type="ECO:0000256" key="8">
    <source>
        <dbReference type="SAM" id="Phobius"/>
    </source>
</evidence>
<reference evidence="13 14" key="1">
    <citation type="submission" date="2016-01" db="EMBL/GenBank/DDBJ databases">
        <title>Janibacter melonis strain CD11_4 genome sequencing and assembly.</title>
        <authorList>
            <person name="Nair G.R."/>
            <person name="Kaur G."/>
            <person name="Chander A.M."/>
            <person name="Mayilraj S."/>
        </authorList>
    </citation>
    <scope>NUCLEOTIDE SEQUENCE [LARGE SCALE GENOMIC DNA]</scope>
    <source>
        <strain evidence="13 14">CD11-4</strain>
    </source>
</reference>